<feature type="domain" description="Major facilitator superfamily (MFS) profile" evidence="8">
    <location>
        <begin position="14"/>
        <end position="405"/>
    </location>
</feature>
<dbReference type="InterPro" id="IPR036259">
    <property type="entry name" value="MFS_trans_sf"/>
</dbReference>
<name>A0ABR7CN81_9BACT</name>
<dbReference type="Pfam" id="PF07690">
    <property type="entry name" value="MFS_1"/>
    <property type="match status" value="1"/>
</dbReference>
<feature type="transmembrane region" description="Helical" evidence="7">
    <location>
        <begin position="104"/>
        <end position="128"/>
    </location>
</feature>
<dbReference type="RefSeq" id="WP_101572418.1">
    <property type="nucleotide sequence ID" value="NZ_JACOOK010000004.1"/>
</dbReference>
<comment type="caution">
    <text evidence="9">The sequence shown here is derived from an EMBL/GenBank/DDBJ whole genome shotgun (WGS) entry which is preliminary data.</text>
</comment>
<keyword evidence="3" id="KW-1003">Cell membrane</keyword>
<evidence type="ECO:0000313" key="9">
    <source>
        <dbReference type="EMBL" id="MBC5617090.1"/>
    </source>
</evidence>
<dbReference type="EMBL" id="JACOOK010000004">
    <property type="protein sequence ID" value="MBC5617090.1"/>
    <property type="molecule type" value="Genomic_DNA"/>
</dbReference>
<sequence>MKIQTGRGTIPLNVLVAIWSVSAVVSLPGLAISPILGDLDKIFKHATDLEIQMLTSLPSLLIIPFVLLAGKLSVSRNKLLILYTGLALFCISGFFSLFAKNIVLLIFINCVLGVGAGMVIPLSTGLIADHFTGAYRTRQLGISSSISNVTLVLATSLTGWLATVDWHYPFLVYLLPGVALLMTLSLRKYKPDRGEAATIPAVPASPTDAAIGAVKWLPGIDVPRLVGLMLLYFLATYVVLVVTFNLPFLMQHYTLSSSASGVMISLFFLAIMLPGLFITWIIRKLKNATVFLPLLLICAGLLLIYLFKYEWTIGLGCFVAGIGYGVIQPLVYDKSVRTADSKNTTLALALVMSVNYLAILLCPFIVDLLTGLFGKSGSADFPFVLNAAIVLLMAVVGYRYRESYVFGAPDFSE</sequence>
<evidence type="ECO:0000256" key="1">
    <source>
        <dbReference type="ARBA" id="ARBA00004651"/>
    </source>
</evidence>
<evidence type="ECO:0000256" key="2">
    <source>
        <dbReference type="ARBA" id="ARBA00022448"/>
    </source>
</evidence>
<feature type="transmembrane region" description="Helical" evidence="7">
    <location>
        <begin position="381"/>
        <end position="400"/>
    </location>
</feature>
<evidence type="ECO:0000256" key="5">
    <source>
        <dbReference type="ARBA" id="ARBA00022989"/>
    </source>
</evidence>
<evidence type="ECO:0000259" key="8">
    <source>
        <dbReference type="PROSITE" id="PS50850"/>
    </source>
</evidence>
<organism evidence="9 10">
    <name type="scientific">Alistipes hominis</name>
    <dbReference type="NCBI Taxonomy" id="2763015"/>
    <lineage>
        <taxon>Bacteria</taxon>
        <taxon>Pseudomonadati</taxon>
        <taxon>Bacteroidota</taxon>
        <taxon>Bacteroidia</taxon>
        <taxon>Bacteroidales</taxon>
        <taxon>Rikenellaceae</taxon>
        <taxon>Alistipes</taxon>
    </lineage>
</organism>
<feature type="transmembrane region" description="Helical" evidence="7">
    <location>
        <begin position="344"/>
        <end position="366"/>
    </location>
</feature>
<protein>
    <submittedName>
        <fullName evidence="9">MFS transporter</fullName>
    </submittedName>
</protein>
<feature type="transmembrane region" description="Helical" evidence="7">
    <location>
        <begin position="225"/>
        <end position="250"/>
    </location>
</feature>
<feature type="transmembrane region" description="Helical" evidence="7">
    <location>
        <begin position="12"/>
        <end position="31"/>
    </location>
</feature>
<comment type="subcellular location">
    <subcellularLocation>
        <location evidence="1">Cell membrane</location>
        <topology evidence="1">Multi-pass membrane protein</topology>
    </subcellularLocation>
</comment>
<dbReference type="PANTHER" id="PTHR23517:SF2">
    <property type="entry name" value="MULTIDRUG RESISTANCE PROTEIN MDTH"/>
    <property type="match status" value="1"/>
</dbReference>
<gene>
    <name evidence="9" type="ORF">H8S08_08685</name>
</gene>
<feature type="transmembrane region" description="Helical" evidence="7">
    <location>
        <begin position="262"/>
        <end position="282"/>
    </location>
</feature>
<evidence type="ECO:0000313" key="10">
    <source>
        <dbReference type="Proteomes" id="UP000636891"/>
    </source>
</evidence>
<dbReference type="InterPro" id="IPR050171">
    <property type="entry name" value="MFS_Transporters"/>
</dbReference>
<keyword evidence="2" id="KW-0813">Transport</keyword>
<dbReference type="SUPFAM" id="SSF103473">
    <property type="entry name" value="MFS general substrate transporter"/>
    <property type="match status" value="1"/>
</dbReference>
<keyword evidence="6 7" id="KW-0472">Membrane</keyword>
<keyword evidence="5 7" id="KW-1133">Transmembrane helix</keyword>
<evidence type="ECO:0000256" key="6">
    <source>
        <dbReference type="ARBA" id="ARBA00023136"/>
    </source>
</evidence>
<dbReference type="PANTHER" id="PTHR23517">
    <property type="entry name" value="RESISTANCE PROTEIN MDTM, PUTATIVE-RELATED-RELATED"/>
    <property type="match status" value="1"/>
</dbReference>
<keyword evidence="10" id="KW-1185">Reference proteome</keyword>
<feature type="transmembrane region" description="Helical" evidence="7">
    <location>
        <begin position="313"/>
        <end position="332"/>
    </location>
</feature>
<feature type="transmembrane region" description="Helical" evidence="7">
    <location>
        <begin position="289"/>
        <end position="307"/>
    </location>
</feature>
<evidence type="ECO:0000256" key="4">
    <source>
        <dbReference type="ARBA" id="ARBA00022692"/>
    </source>
</evidence>
<accession>A0ABR7CN81</accession>
<feature type="transmembrane region" description="Helical" evidence="7">
    <location>
        <begin position="51"/>
        <end position="68"/>
    </location>
</feature>
<dbReference type="PROSITE" id="PS50850">
    <property type="entry name" value="MFS"/>
    <property type="match status" value="1"/>
</dbReference>
<dbReference type="InterPro" id="IPR020846">
    <property type="entry name" value="MFS_dom"/>
</dbReference>
<keyword evidence="4 7" id="KW-0812">Transmembrane</keyword>
<dbReference type="InterPro" id="IPR011701">
    <property type="entry name" value="MFS"/>
</dbReference>
<dbReference type="Gene3D" id="1.20.1250.20">
    <property type="entry name" value="MFS general substrate transporter like domains"/>
    <property type="match status" value="1"/>
</dbReference>
<evidence type="ECO:0000256" key="3">
    <source>
        <dbReference type="ARBA" id="ARBA00022475"/>
    </source>
</evidence>
<feature type="transmembrane region" description="Helical" evidence="7">
    <location>
        <begin position="140"/>
        <end position="162"/>
    </location>
</feature>
<feature type="transmembrane region" description="Helical" evidence="7">
    <location>
        <begin position="168"/>
        <end position="186"/>
    </location>
</feature>
<evidence type="ECO:0000256" key="7">
    <source>
        <dbReference type="SAM" id="Phobius"/>
    </source>
</evidence>
<dbReference type="Proteomes" id="UP000636891">
    <property type="component" value="Unassembled WGS sequence"/>
</dbReference>
<reference evidence="9 10" key="1">
    <citation type="submission" date="2020-08" db="EMBL/GenBank/DDBJ databases">
        <title>Genome public.</title>
        <authorList>
            <person name="Liu C."/>
            <person name="Sun Q."/>
        </authorList>
    </citation>
    <scope>NUCLEOTIDE SEQUENCE [LARGE SCALE GENOMIC DNA]</scope>
    <source>
        <strain evidence="9 10">New-7</strain>
    </source>
</reference>
<feature type="transmembrane region" description="Helical" evidence="7">
    <location>
        <begin position="80"/>
        <end position="98"/>
    </location>
</feature>
<proteinExistence type="predicted"/>